<feature type="domain" description="BZIP" evidence="3">
    <location>
        <begin position="22"/>
        <end position="36"/>
    </location>
</feature>
<comment type="caution">
    <text evidence="4">The sequence shown here is derived from an EMBL/GenBank/DDBJ whole genome shotgun (WGS) entry which is preliminary data.</text>
</comment>
<gene>
    <name evidence="4" type="ORF">PMAYCL1PPCAC_29888</name>
</gene>
<evidence type="ECO:0000259" key="3">
    <source>
        <dbReference type="PROSITE" id="PS00036"/>
    </source>
</evidence>
<dbReference type="CDD" id="cd14686">
    <property type="entry name" value="bZIP"/>
    <property type="match status" value="1"/>
</dbReference>
<evidence type="ECO:0000313" key="4">
    <source>
        <dbReference type="EMBL" id="GMR59693.1"/>
    </source>
</evidence>
<dbReference type="EMBL" id="BTRK01000006">
    <property type="protein sequence ID" value="GMR59693.1"/>
    <property type="molecule type" value="Genomic_DNA"/>
</dbReference>
<sequence length="261" mass="30478">MVKGKKLKTPTEPKERLRYTTRRMKNNESAAKHRERTKLAVEQGKMYKELYERMMSEVNQMKDRLAQVENEKDLLLEFLLTHECVSTREHREQLYYTFHRTNSSNDHCRSSSFHHQSPPSSNENSSSSSFSDAYPASVPLMQYQMMDRPADFCMDDFKPWSSPTQHEDSPHEERPRFGTWQEFLETRNTGYTPAPGRRTGYTPLSDLSNTSTTVPSMQRRLEGEELTPLSQYLMENREQNVDSLSVLSEEDVSESLTLMQL</sequence>
<accession>A0AAN5DAU7</accession>
<protein>
    <recommendedName>
        <fullName evidence="3">BZIP domain-containing protein</fullName>
    </recommendedName>
</protein>
<dbReference type="Proteomes" id="UP001328107">
    <property type="component" value="Unassembled WGS sequence"/>
</dbReference>
<feature type="compositionally biased region" description="Low complexity" evidence="2">
    <location>
        <begin position="110"/>
        <end position="131"/>
    </location>
</feature>
<dbReference type="InterPro" id="IPR004827">
    <property type="entry name" value="bZIP"/>
</dbReference>
<dbReference type="PROSITE" id="PS00036">
    <property type="entry name" value="BZIP_BASIC"/>
    <property type="match status" value="1"/>
</dbReference>
<dbReference type="AlphaFoldDB" id="A0AAN5DAU7"/>
<feature type="coiled-coil region" evidence="1">
    <location>
        <begin position="51"/>
        <end position="78"/>
    </location>
</feature>
<evidence type="ECO:0000313" key="5">
    <source>
        <dbReference type="Proteomes" id="UP001328107"/>
    </source>
</evidence>
<proteinExistence type="predicted"/>
<name>A0AAN5DAU7_9BILA</name>
<evidence type="ECO:0000256" key="1">
    <source>
        <dbReference type="SAM" id="Coils"/>
    </source>
</evidence>
<feature type="compositionally biased region" description="Basic and acidic residues" evidence="2">
    <location>
        <begin position="165"/>
        <end position="176"/>
    </location>
</feature>
<feature type="region of interest" description="Disordered" evidence="2">
    <location>
        <begin position="154"/>
        <end position="176"/>
    </location>
</feature>
<feature type="region of interest" description="Disordered" evidence="2">
    <location>
        <begin position="104"/>
        <end position="133"/>
    </location>
</feature>
<evidence type="ECO:0000256" key="2">
    <source>
        <dbReference type="SAM" id="MobiDB-lite"/>
    </source>
</evidence>
<dbReference type="GO" id="GO:0003700">
    <property type="term" value="F:DNA-binding transcription factor activity"/>
    <property type="evidence" value="ECO:0007669"/>
    <property type="project" value="InterPro"/>
</dbReference>
<reference evidence="5" key="1">
    <citation type="submission" date="2022-10" db="EMBL/GenBank/DDBJ databases">
        <title>Genome assembly of Pristionchus species.</title>
        <authorList>
            <person name="Yoshida K."/>
            <person name="Sommer R.J."/>
        </authorList>
    </citation>
    <scope>NUCLEOTIDE SEQUENCE [LARGE SCALE GENOMIC DNA]</scope>
    <source>
        <strain evidence="5">RS5460</strain>
    </source>
</reference>
<keyword evidence="5" id="KW-1185">Reference proteome</keyword>
<keyword evidence="1" id="KW-0175">Coiled coil</keyword>
<organism evidence="4 5">
    <name type="scientific">Pristionchus mayeri</name>
    <dbReference type="NCBI Taxonomy" id="1317129"/>
    <lineage>
        <taxon>Eukaryota</taxon>
        <taxon>Metazoa</taxon>
        <taxon>Ecdysozoa</taxon>
        <taxon>Nematoda</taxon>
        <taxon>Chromadorea</taxon>
        <taxon>Rhabditida</taxon>
        <taxon>Rhabditina</taxon>
        <taxon>Diplogasteromorpha</taxon>
        <taxon>Diplogasteroidea</taxon>
        <taxon>Neodiplogasteridae</taxon>
        <taxon>Pristionchus</taxon>
    </lineage>
</organism>